<dbReference type="InterPro" id="IPR007110">
    <property type="entry name" value="Ig-like_dom"/>
</dbReference>
<organism evidence="4 5">
    <name type="scientific">Xenopus laevis</name>
    <name type="common">African clawed frog</name>
    <dbReference type="NCBI Taxonomy" id="8355"/>
    <lineage>
        <taxon>Eukaryota</taxon>
        <taxon>Metazoa</taxon>
        <taxon>Chordata</taxon>
        <taxon>Craniata</taxon>
        <taxon>Vertebrata</taxon>
        <taxon>Euteleostomi</taxon>
        <taxon>Amphibia</taxon>
        <taxon>Batrachia</taxon>
        <taxon>Anura</taxon>
        <taxon>Pipoidea</taxon>
        <taxon>Pipidae</taxon>
        <taxon>Xenopodinae</taxon>
        <taxon>Xenopus</taxon>
        <taxon>Xenopus</taxon>
    </lineage>
</organism>
<dbReference type="SMART" id="SM00406">
    <property type="entry name" value="IGv"/>
    <property type="match status" value="1"/>
</dbReference>
<dbReference type="Pfam" id="PF07686">
    <property type="entry name" value="V-set"/>
    <property type="match status" value="1"/>
</dbReference>
<feature type="domain" description="Ig-like" evidence="3">
    <location>
        <begin position="34"/>
        <end position="124"/>
    </location>
</feature>
<dbReference type="GO" id="GO:0002376">
    <property type="term" value="P:immune system process"/>
    <property type="evidence" value="ECO:0007669"/>
    <property type="project" value="UniProtKB-KW"/>
</dbReference>
<proteinExistence type="predicted"/>
<dbReference type="InterPro" id="IPR013106">
    <property type="entry name" value="Ig_V-set"/>
</dbReference>
<evidence type="ECO:0000256" key="2">
    <source>
        <dbReference type="ARBA" id="ARBA00022859"/>
    </source>
</evidence>
<dbReference type="Gene3D" id="2.60.40.10">
    <property type="entry name" value="Immunoglobulins"/>
    <property type="match status" value="1"/>
</dbReference>
<accession>A0A974HAV9</accession>
<dbReference type="OMA" id="YCASSQH"/>
<dbReference type="PROSITE" id="PS50835">
    <property type="entry name" value="IG_LIKE"/>
    <property type="match status" value="1"/>
</dbReference>
<keyword evidence="2" id="KW-0391">Immunity</keyword>
<dbReference type="EMBL" id="CM004478">
    <property type="protein sequence ID" value="OCT71207.1"/>
    <property type="molecule type" value="Genomic_DNA"/>
</dbReference>
<dbReference type="PANTHER" id="PTHR23268:SF124">
    <property type="entry name" value="IG-LIKE DOMAIN-CONTAINING PROTEIN"/>
    <property type="match status" value="1"/>
</dbReference>
<dbReference type="SUPFAM" id="SSF48726">
    <property type="entry name" value="Immunoglobulin"/>
    <property type="match status" value="1"/>
</dbReference>
<dbReference type="GO" id="GO:0005886">
    <property type="term" value="C:plasma membrane"/>
    <property type="evidence" value="ECO:0007669"/>
    <property type="project" value="TreeGrafter"/>
</dbReference>
<dbReference type="InterPro" id="IPR050413">
    <property type="entry name" value="TCR_beta_variable"/>
</dbReference>
<gene>
    <name evidence="4" type="ORF">XELAEV_18034185mg</name>
</gene>
<dbReference type="AlphaFoldDB" id="A0A974HAV9"/>
<dbReference type="Proteomes" id="UP000694892">
    <property type="component" value="Chromosome 7L"/>
</dbReference>
<evidence type="ECO:0000313" key="4">
    <source>
        <dbReference type="EMBL" id="OCT71207.1"/>
    </source>
</evidence>
<protein>
    <recommendedName>
        <fullName evidence="3">Ig-like domain-containing protein</fullName>
    </recommendedName>
</protein>
<evidence type="ECO:0000256" key="1">
    <source>
        <dbReference type="ARBA" id="ARBA00022729"/>
    </source>
</evidence>
<evidence type="ECO:0000259" key="3">
    <source>
        <dbReference type="PROSITE" id="PS50835"/>
    </source>
</evidence>
<dbReference type="InterPro" id="IPR036179">
    <property type="entry name" value="Ig-like_dom_sf"/>
</dbReference>
<evidence type="ECO:0000313" key="5">
    <source>
        <dbReference type="Proteomes" id="UP000694892"/>
    </source>
</evidence>
<sequence>MSGSSPTHFSFCPAGLCQGVVVTQEKKLIVAHHGKSLAIPCQHDATDYLNMLWYQQRPGKELKLLAISAGKGDTTIENEFKGKWTMERPDVLNSTLNRDKVDGEDSAVYYCASSQHRDRRRSLSRHKTPIICSQSLQQEAPSNFLSLPRVLSWTKNNNDV</sequence>
<dbReference type="GO" id="GO:0007166">
    <property type="term" value="P:cell surface receptor signaling pathway"/>
    <property type="evidence" value="ECO:0007669"/>
    <property type="project" value="TreeGrafter"/>
</dbReference>
<reference evidence="5" key="1">
    <citation type="journal article" date="2016" name="Nature">
        <title>Genome evolution in the allotetraploid frog Xenopus laevis.</title>
        <authorList>
            <person name="Session A.M."/>
            <person name="Uno Y."/>
            <person name="Kwon T."/>
            <person name="Chapman J.A."/>
            <person name="Toyoda A."/>
            <person name="Takahashi S."/>
            <person name="Fukui A."/>
            <person name="Hikosaka A."/>
            <person name="Suzuki A."/>
            <person name="Kondo M."/>
            <person name="van Heeringen S.J."/>
            <person name="Quigley I."/>
            <person name="Heinz S."/>
            <person name="Ogino H."/>
            <person name="Ochi H."/>
            <person name="Hellsten U."/>
            <person name="Lyons J.B."/>
            <person name="Simakov O."/>
            <person name="Putnam N."/>
            <person name="Stites J."/>
            <person name="Kuroki Y."/>
            <person name="Tanaka T."/>
            <person name="Michiue T."/>
            <person name="Watanabe M."/>
            <person name="Bogdanovic O."/>
            <person name="Lister R."/>
            <person name="Georgiou G."/>
            <person name="Paranjpe S.S."/>
            <person name="van Kruijsbergen I."/>
            <person name="Shu S."/>
            <person name="Carlson J."/>
            <person name="Kinoshita T."/>
            <person name="Ohta Y."/>
            <person name="Mawaribuchi S."/>
            <person name="Jenkins J."/>
            <person name="Grimwood J."/>
            <person name="Schmutz J."/>
            <person name="Mitros T."/>
            <person name="Mozaffari S.V."/>
            <person name="Suzuki Y."/>
            <person name="Haramoto Y."/>
            <person name="Yamamoto T.S."/>
            <person name="Takagi C."/>
            <person name="Heald R."/>
            <person name="Miller K."/>
            <person name="Haudenschild C."/>
            <person name="Kitzman J."/>
            <person name="Nakayama T."/>
            <person name="Izutsu Y."/>
            <person name="Robert J."/>
            <person name="Fortriede J."/>
            <person name="Burns K."/>
            <person name="Lotay V."/>
            <person name="Karimi K."/>
            <person name="Yasuoka Y."/>
            <person name="Dichmann D.S."/>
            <person name="Flajnik M.F."/>
            <person name="Houston D.W."/>
            <person name="Shendure J."/>
            <person name="DuPasquier L."/>
            <person name="Vize P.D."/>
            <person name="Zorn A.M."/>
            <person name="Ito M."/>
            <person name="Marcotte E.M."/>
            <person name="Wallingford J.B."/>
            <person name="Ito Y."/>
            <person name="Asashima M."/>
            <person name="Ueno N."/>
            <person name="Matsuda Y."/>
            <person name="Veenstra G.J."/>
            <person name="Fujiyama A."/>
            <person name="Harland R.M."/>
            <person name="Taira M."/>
            <person name="Rokhsar D.S."/>
        </authorList>
    </citation>
    <scope>NUCLEOTIDE SEQUENCE [LARGE SCALE GENOMIC DNA]</scope>
    <source>
        <strain evidence="5">J</strain>
    </source>
</reference>
<dbReference type="PANTHER" id="PTHR23268">
    <property type="entry name" value="T-CELL RECEPTOR BETA CHAIN"/>
    <property type="match status" value="1"/>
</dbReference>
<keyword evidence="1" id="KW-0732">Signal</keyword>
<dbReference type="InterPro" id="IPR013783">
    <property type="entry name" value="Ig-like_fold"/>
</dbReference>
<name>A0A974HAV9_XENLA</name>